<feature type="domain" description="EF-hand" evidence="5">
    <location>
        <begin position="64"/>
        <end position="99"/>
    </location>
</feature>
<evidence type="ECO:0000256" key="1">
    <source>
        <dbReference type="ARBA" id="ARBA00022723"/>
    </source>
</evidence>
<dbReference type="FunFam" id="1.10.238.10:FF:000007">
    <property type="entry name" value="Putative myosin regulatory light chain sqh"/>
    <property type="match status" value="1"/>
</dbReference>
<sequence>MITKHGLIYRVFKIRKYCRTLNDALQRAKTLSPKMSGKTKTKKAGSKKKAQRATSNVFAMFDQQQIQEFKEAFSMIDQDRDGFIKDTDLKDMFASLGTEKSGGYIDEMLGEASGPLNFTMFLTLMGEKLNGTDPEDMIRNAFASFDAGGTGSINEDKLRPLLQGMGERFTEDECEEMFRLANADDEGNFNYLEFVKTIKHGSKED</sequence>
<accession>A0AAD9V2J1</accession>
<dbReference type="AlphaFoldDB" id="A0AAD9V2J1"/>
<name>A0AAD9V2J1_ACRCE</name>
<dbReference type="Pfam" id="PF13499">
    <property type="entry name" value="EF-hand_7"/>
    <property type="match status" value="1"/>
</dbReference>
<feature type="domain" description="EF-hand" evidence="5">
    <location>
        <begin position="133"/>
        <end position="168"/>
    </location>
</feature>
<evidence type="ECO:0000256" key="2">
    <source>
        <dbReference type="ARBA" id="ARBA00022737"/>
    </source>
</evidence>
<dbReference type="Proteomes" id="UP001249851">
    <property type="component" value="Unassembled WGS sequence"/>
</dbReference>
<keyword evidence="3" id="KW-0106">Calcium</keyword>
<feature type="region of interest" description="Disordered" evidence="4">
    <location>
        <begin position="31"/>
        <end position="51"/>
    </location>
</feature>
<reference evidence="6" key="1">
    <citation type="journal article" date="2023" name="G3 (Bethesda)">
        <title>Whole genome assembly and annotation of the endangered Caribbean coral Acropora cervicornis.</title>
        <authorList>
            <person name="Selwyn J.D."/>
            <person name="Vollmer S.V."/>
        </authorList>
    </citation>
    <scope>NUCLEOTIDE SEQUENCE</scope>
    <source>
        <strain evidence="6">K2</strain>
    </source>
</reference>
<evidence type="ECO:0000259" key="5">
    <source>
        <dbReference type="PROSITE" id="PS50222"/>
    </source>
</evidence>
<keyword evidence="7" id="KW-1185">Reference proteome</keyword>
<dbReference type="InterPro" id="IPR011992">
    <property type="entry name" value="EF-hand-dom_pair"/>
</dbReference>
<organism evidence="6 7">
    <name type="scientific">Acropora cervicornis</name>
    <name type="common">Staghorn coral</name>
    <dbReference type="NCBI Taxonomy" id="6130"/>
    <lineage>
        <taxon>Eukaryota</taxon>
        <taxon>Metazoa</taxon>
        <taxon>Cnidaria</taxon>
        <taxon>Anthozoa</taxon>
        <taxon>Hexacorallia</taxon>
        <taxon>Scleractinia</taxon>
        <taxon>Astrocoeniina</taxon>
        <taxon>Acroporidae</taxon>
        <taxon>Acropora</taxon>
    </lineage>
</organism>
<comment type="caution">
    <text evidence="6">The sequence shown here is derived from an EMBL/GenBank/DDBJ whole genome shotgun (WGS) entry which is preliminary data.</text>
</comment>
<protein>
    <submittedName>
        <fullName evidence="6">Myosin regulatory light chain 12B</fullName>
    </submittedName>
</protein>
<evidence type="ECO:0000256" key="4">
    <source>
        <dbReference type="SAM" id="MobiDB-lite"/>
    </source>
</evidence>
<feature type="compositionally biased region" description="Basic residues" evidence="4">
    <location>
        <begin position="37"/>
        <end position="51"/>
    </location>
</feature>
<dbReference type="InterPro" id="IPR002048">
    <property type="entry name" value="EF_hand_dom"/>
</dbReference>
<dbReference type="SMART" id="SM00054">
    <property type="entry name" value="EFh"/>
    <property type="match status" value="3"/>
</dbReference>
<evidence type="ECO:0000313" key="7">
    <source>
        <dbReference type="Proteomes" id="UP001249851"/>
    </source>
</evidence>
<gene>
    <name evidence="6" type="ORF">P5673_019116</name>
</gene>
<dbReference type="PANTHER" id="PTHR23049">
    <property type="entry name" value="MYOSIN REGULATORY LIGHT CHAIN 2"/>
    <property type="match status" value="1"/>
</dbReference>
<dbReference type="PROSITE" id="PS50222">
    <property type="entry name" value="EF_HAND_2"/>
    <property type="match status" value="3"/>
</dbReference>
<reference evidence="6" key="2">
    <citation type="journal article" date="2023" name="Science">
        <title>Genomic signatures of disease resistance in endangered staghorn corals.</title>
        <authorList>
            <person name="Vollmer S.V."/>
            <person name="Selwyn J.D."/>
            <person name="Despard B.A."/>
            <person name="Roesel C.L."/>
        </authorList>
    </citation>
    <scope>NUCLEOTIDE SEQUENCE</scope>
    <source>
        <strain evidence="6">K2</strain>
    </source>
</reference>
<dbReference type="EMBL" id="JARQWQ010000044">
    <property type="protein sequence ID" value="KAK2558410.1"/>
    <property type="molecule type" value="Genomic_DNA"/>
</dbReference>
<dbReference type="Gene3D" id="1.10.238.10">
    <property type="entry name" value="EF-hand"/>
    <property type="match status" value="2"/>
</dbReference>
<dbReference type="InterPro" id="IPR050403">
    <property type="entry name" value="Myosin_RLC"/>
</dbReference>
<dbReference type="GO" id="GO:0005509">
    <property type="term" value="F:calcium ion binding"/>
    <property type="evidence" value="ECO:0007669"/>
    <property type="project" value="InterPro"/>
</dbReference>
<evidence type="ECO:0000256" key="3">
    <source>
        <dbReference type="ARBA" id="ARBA00022837"/>
    </source>
</evidence>
<keyword evidence="1" id="KW-0479">Metal-binding</keyword>
<dbReference type="SUPFAM" id="SSF47473">
    <property type="entry name" value="EF-hand"/>
    <property type="match status" value="1"/>
</dbReference>
<evidence type="ECO:0000313" key="6">
    <source>
        <dbReference type="EMBL" id="KAK2558410.1"/>
    </source>
</evidence>
<keyword evidence="2" id="KW-0677">Repeat</keyword>
<dbReference type="CDD" id="cd00051">
    <property type="entry name" value="EFh"/>
    <property type="match status" value="1"/>
</dbReference>
<dbReference type="Pfam" id="PF13405">
    <property type="entry name" value="EF-hand_6"/>
    <property type="match status" value="1"/>
</dbReference>
<proteinExistence type="predicted"/>
<feature type="domain" description="EF-hand" evidence="5">
    <location>
        <begin position="169"/>
        <end position="204"/>
    </location>
</feature>